<dbReference type="InterPro" id="IPR041657">
    <property type="entry name" value="HTH_17"/>
</dbReference>
<evidence type="ECO:0000259" key="1">
    <source>
        <dbReference type="Pfam" id="PF12727"/>
    </source>
</evidence>
<name>A0ABS8YFX1_9BACL</name>
<protein>
    <submittedName>
        <fullName evidence="3">Helix-turn-helix transcriptional regulator</fullName>
    </submittedName>
</protein>
<proteinExistence type="predicted"/>
<dbReference type="InterPro" id="IPR010093">
    <property type="entry name" value="SinI_DNA-bd"/>
</dbReference>
<dbReference type="Gene3D" id="3.40.190.10">
    <property type="entry name" value="Periplasmic binding protein-like II"/>
    <property type="match status" value="1"/>
</dbReference>
<dbReference type="Pfam" id="PF12727">
    <property type="entry name" value="PBP_like"/>
    <property type="match status" value="1"/>
</dbReference>
<dbReference type="Pfam" id="PF12728">
    <property type="entry name" value="HTH_17"/>
    <property type="match status" value="1"/>
</dbReference>
<dbReference type="RefSeq" id="WP_233697520.1">
    <property type="nucleotide sequence ID" value="NZ_JAJNBZ010000013.1"/>
</dbReference>
<feature type="domain" description="PBP" evidence="1">
    <location>
        <begin position="101"/>
        <end position="291"/>
    </location>
</feature>
<evidence type="ECO:0000313" key="3">
    <source>
        <dbReference type="EMBL" id="MCE5170893.1"/>
    </source>
</evidence>
<keyword evidence="4" id="KW-1185">Reference proteome</keyword>
<dbReference type="Proteomes" id="UP001199916">
    <property type="component" value="Unassembled WGS sequence"/>
</dbReference>
<accession>A0ABS8YFX1</accession>
<sequence>MPHSMSYTVHEIAQMLKVSKLTVYDLIKKGELRAYRVGKQMRVDGVELEAYKQRGQRYEATAYYGEALSESRLISHRAAAPLPSSQLVITGHDACLELLSKHLERENKSIRPLRSFVGSMEGLIALFHGDAHIVSTHLFDGDTGEYNLPYIRKLLVGLPYMVIHVAARSAGLYVQPGNPKGIASWTDVAKPDIMLVNRERGSGARVLLDEQLRINGLKREVLHGYGNEETTHLAVAGQVGSGQADVGVGIEKVAYAVGIDFVPLMQEQVDLVVLKQPEHMPWIDILLQVLRSAAYREELMAIRGYDTSRTGEIRMEA</sequence>
<organism evidence="3 4">
    <name type="scientific">Paenibacillus profundus</name>
    <dbReference type="NCBI Taxonomy" id="1173085"/>
    <lineage>
        <taxon>Bacteria</taxon>
        <taxon>Bacillati</taxon>
        <taxon>Bacillota</taxon>
        <taxon>Bacilli</taxon>
        <taxon>Bacillales</taxon>
        <taxon>Paenibacillaceae</taxon>
        <taxon>Paenibacillus</taxon>
    </lineage>
</organism>
<dbReference type="PANTHER" id="PTHR38431">
    <property type="entry name" value="BLL2305 PROTEIN"/>
    <property type="match status" value="1"/>
</dbReference>
<dbReference type="NCBIfam" id="TIGR01764">
    <property type="entry name" value="excise"/>
    <property type="match status" value="1"/>
</dbReference>
<reference evidence="3 4" key="1">
    <citation type="submission" date="2021-11" db="EMBL/GenBank/DDBJ databases">
        <title>Draft genome sequence of Paenibacillus profundus YoMME, a new Gram-positive bacteria with exoelectrogenic properties.</title>
        <authorList>
            <person name="Hubenova Y."/>
            <person name="Hubenova E."/>
            <person name="Manasiev Y."/>
            <person name="Peykov S."/>
            <person name="Mitov M."/>
        </authorList>
    </citation>
    <scope>NUCLEOTIDE SEQUENCE [LARGE SCALE GENOMIC DNA]</scope>
    <source>
        <strain evidence="3 4">YoMME</strain>
    </source>
</reference>
<dbReference type="EMBL" id="JAJNBZ010000013">
    <property type="protein sequence ID" value="MCE5170893.1"/>
    <property type="molecule type" value="Genomic_DNA"/>
</dbReference>
<dbReference type="SUPFAM" id="SSF53850">
    <property type="entry name" value="Periplasmic binding protein-like II"/>
    <property type="match status" value="1"/>
</dbReference>
<dbReference type="PANTHER" id="PTHR38431:SF1">
    <property type="entry name" value="BLL2305 PROTEIN"/>
    <property type="match status" value="1"/>
</dbReference>
<comment type="caution">
    <text evidence="3">The sequence shown here is derived from an EMBL/GenBank/DDBJ whole genome shotgun (WGS) entry which is preliminary data.</text>
</comment>
<feature type="domain" description="Helix-turn-helix" evidence="2">
    <location>
        <begin position="7"/>
        <end position="54"/>
    </location>
</feature>
<dbReference type="InterPro" id="IPR024370">
    <property type="entry name" value="PBP_domain"/>
</dbReference>
<evidence type="ECO:0000259" key="2">
    <source>
        <dbReference type="Pfam" id="PF12728"/>
    </source>
</evidence>
<evidence type="ECO:0000313" key="4">
    <source>
        <dbReference type="Proteomes" id="UP001199916"/>
    </source>
</evidence>
<gene>
    <name evidence="3" type="ORF">LQV63_16435</name>
</gene>